<evidence type="ECO:0000313" key="2">
    <source>
        <dbReference type="Proteomes" id="UP000187203"/>
    </source>
</evidence>
<accession>A0A1R3KI92</accession>
<gene>
    <name evidence="1" type="ORF">COLO4_07871</name>
</gene>
<protein>
    <submittedName>
        <fullName evidence="1">Uncharacterized protein</fullName>
    </submittedName>
</protein>
<reference evidence="2" key="1">
    <citation type="submission" date="2013-09" db="EMBL/GenBank/DDBJ databases">
        <title>Corchorus olitorius genome sequencing.</title>
        <authorList>
            <person name="Alam M."/>
            <person name="Haque M.S."/>
            <person name="Islam M.S."/>
            <person name="Emdad E.M."/>
            <person name="Islam M.M."/>
            <person name="Ahmed B."/>
            <person name="Halim A."/>
            <person name="Hossen Q.M.M."/>
            <person name="Hossain M.Z."/>
            <person name="Ahmed R."/>
            <person name="Khan M.M."/>
            <person name="Islam R."/>
            <person name="Rashid M.M."/>
            <person name="Khan S.A."/>
            <person name="Rahman M.S."/>
            <person name="Alam M."/>
            <person name="Yahiya A.S."/>
            <person name="Khan M.S."/>
            <person name="Azam M.S."/>
            <person name="Haque T."/>
            <person name="Lashkar M.Z.H."/>
            <person name="Akhand A.I."/>
            <person name="Morshed G."/>
            <person name="Roy S."/>
            <person name="Uddin K.S."/>
            <person name="Rabeya T."/>
            <person name="Hossain A.S."/>
            <person name="Chowdhury A."/>
            <person name="Snigdha A.R."/>
            <person name="Mortoza M.S."/>
            <person name="Matin S.A."/>
            <person name="Hoque S.M.E."/>
            <person name="Islam M.K."/>
            <person name="Roy D.K."/>
            <person name="Haider R."/>
            <person name="Moosa M.M."/>
            <person name="Elias S.M."/>
            <person name="Hasan A.M."/>
            <person name="Jahan S."/>
            <person name="Shafiuddin M."/>
            <person name="Mahmood N."/>
            <person name="Shommy N.S."/>
        </authorList>
    </citation>
    <scope>NUCLEOTIDE SEQUENCE [LARGE SCALE GENOMIC DNA]</scope>
    <source>
        <strain evidence="2">cv. O-4</strain>
    </source>
</reference>
<dbReference type="AlphaFoldDB" id="A0A1R3KI92"/>
<comment type="caution">
    <text evidence="1">The sequence shown here is derived from an EMBL/GenBank/DDBJ whole genome shotgun (WGS) entry which is preliminary data.</text>
</comment>
<keyword evidence="2" id="KW-1185">Reference proteome</keyword>
<dbReference type="Proteomes" id="UP000187203">
    <property type="component" value="Unassembled WGS sequence"/>
</dbReference>
<name>A0A1R3KI92_9ROSI</name>
<organism evidence="1 2">
    <name type="scientific">Corchorus olitorius</name>
    <dbReference type="NCBI Taxonomy" id="93759"/>
    <lineage>
        <taxon>Eukaryota</taxon>
        <taxon>Viridiplantae</taxon>
        <taxon>Streptophyta</taxon>
        <taxon>Embryophyta</taxon>
        <taxon>Tracheophyta</taxon>
        <taxon>Spermatophyta</taxon>
        <taxon>Magnoliopsida</taxon>
        <taxon>eudicotyledons</taxon>
        <taxon>Gunneridae</taxon>
        <taxon>Pentapetalae</taxon>
        <taxon>rosids</taxon>
        <taxon>malvids</taxon>
        <taxon>Malvales</taxon>
        <taxon>Malvaceae</taxon>
        <taxon>Grewioideae</taxon>
        <taxon>Apeibeae</taxon>
        <taxon>Corchorus</taxon>
    </lineage>
</organism>
<sequence>MEIGDGDRSYSLSNGDAHASIVTFLNIID</sequence>
<proteinExistence type="predicted"/>
<evidence type="ECO:0000313" key="1">
    <source>
        <dbReference type="EMBL" id="OMP06810.1"/>
    </source>
</evidence>
<dbReference type="EMBL" id="AWUE01013495">
    <property type="protein sequence ID" value="OMP06810.1"/>
    <property type="molecule type" value="Genomic_DNA"/>
</dbReference>